<dbReference type="Proteomes" id="UP000245506">
    <property type="component" value="Unassembled WGS sequence"/>
</dbReference>
<dbReference type="PANTHER" id="PTHR18964:SF149">
    <property type="entry name" value="BIFUNCTIONAL UDP-N-ACETYLGLUCOSAMINE 2-EPIMERASE_N-ACETYLMANNOSAMINE KINASE"/>
    <property type="match status" value="1"/>
</dbReference>
<evidence type="ECO:0000313" key="2">
    <source>
        <dbReference type="EMBL" id="PWQ96186.1"/>
    </source>
</evidence>
<dbReference type="RefSeq" id="WP_109823158.1">
    <property type="nucleotide sequence ID" value="NZ_QGKL01000029.1"/>
</dbReference>
<sequence>MSSAGPTRIRQLNRRAVLSHIRYEGAQSRSALGPALSLSPAAVSSVVNDLLEEKLLCESESTKKDGRKGRPISLLELNADAAYALGIVLRPTKTETELGLAWVDYTGKATAIPDVPVSKHQDIDTLIRCIKAAIEKLEKEVPDAKRIFGVTIAIPGVIEGDTIPMAPKLPCIEGGEFIERLQEVIEYPLSFHNDVNLAAMSELHQQPRLRDLSFAYLYLYTGVGSGLSIEGKILNGWAGEIGQLHVNRNIPNTTSFEHSLTTDGCLADLLESLGHPRQALDELAKYIDQRDPQTLAVIDLYCEHICDAINVLNSVLALDEVLIDFRSDKLFQRLRPRLEVLLQASRRPPVISTPVMGNEATLNGAALSALTEALEVIETN</sequence>
<dbReference type="OrthoDB" id="37575at2"/>
<dbReference type="CDD" id="cd23763">
    <property type="entry name" value="ASKHA_ATPase_ROK"/>
    <property type="match status" value="1"/>
</dbReference>
<dbReference type="SUPFAM" id="SSF53067">
    <property type="entry name" value="Actin-like ATPase domain"/>
    <property type="match status" value="1"/>
</dbReference>
<organism evidence="2 3">
    <name type="scientific">Leucothrix arctica</name>
    <dbReference type="NCBI Taxonomy" id="1481894"/>
    <lineage>
        <taxon>Bacteria</taxon>
        <taxon>Pseudomonadati</taxon>
        <taxon>Pseudomonadota</taxon>
        <taxon>Gammaproteobacteria</taxon>
        <taxon>Thiotrichales</taxon>
        <taxon>Thiotrichaceae</taxon>
        <taxon>Leucothrix</taxon>
    </lineage>
</organism>
<keyword evidence="3" id="KW-1185">Reference proteome</keyword>
<dbReference type="Gene3D" id="3.30.420.40">
    <property type="match status" value="2"/>
</dbReference>
<evidence type="ECO:0000256" key="1">
    <source>
        <dbReference type="ARBA" id="ARBA00006479"/>
    </source>
</evidence>
<dbReference type="EMBL" id="QGKL01000029">
    <property type="protein sequence ID" value="PWQ96186.1"/>
    <property type="molecule type" value="Genomic_DNA"/>
</dbReference>
<evidence type="ECO:0000313" key="3">
    <source>
        <dbReference type="Proteomes" id="UP000245506"/>
    </source>
</evidence>
<dbReference type="PANTHER" id="PTHR18964">
    <property type="entry name" value="ROK (REPRESSOR, ORF, KINASE) FAMILY"/>
    <property type="match status" value="1"/>
</dbReference>
<reference evidence="2 3" key="1">
    <citation type="submission" date="2018-05" db="EMBL/GenBank/DDBJ databases">
        <title>Leucothrix arctica sp. nov., isolated from Arctic seawater.</title>
        <authorList>
            <person name="Choi A."/>
            <person name="Baek K."/>
        </authorList>
    </citation>
    <scope>NUCLEOTIDE SEQUENCE [LARGE SCALE GENOMIC DNA]</scope>
    <source>
        <strain evidence="2 3">IMCC9719</strain>
    </source>
</reference>
<dbReference type="Gene3D" id="1.10.10.10">
    <property type="entry name" value="Winged helix-like DNA-binding domain superfamily/Winged helix DNA-binding domain"/>
    <property type="match status" value="1"/>
</dbReference>
<comment type="similarity">
    <text evidence="1">Belongs to the ROK (NagC/XylR) family.</text>
</comment>
<comment type="caution">
    <text evidence="2">The sequence shown here is derived from an EMBL/GenBank/DDBJ whole genome shotgun (WGS) entry which is preliminary data.</text>
</comment>
<name>A0A317CCA9_9GAMM</name>
<protein>
    <recommendedName>
        <fullName evidence="4">ROK family transcriptional regulator</fullName>
    </recommendedName>
</protein>
<dbReference type="InterPro" id="IPR036390">
    <property type="entry name" value="WH_DNA-bd_sf"/>
</dbReference>
<dbReference type="InterPro" id="IPR000600">
    <property type="entry name" value="ROK"/>
</dbReference>
<dbReference type="Pfam" id="PF00480">
    <property type="entry name" value="ROK"/>
    <property type="match status" value="1"/>
</dbReference>
<dbReference type="AlphaFoldDB" id="A0A317CCA9"/>
<accession>A0A317CCA9</accession>
<dbReference type="SUPFAM" id="SSF46785">
    <property type="entry name" value="Winged helix' DNA-binding domain"/>
    <property type="match status" value="1"/>
</dbReference>
<evidence type="ECO:0008006" key="4">
    <source>
        <dbReference type="Google" id="ProtNLM"/>
    </source>
</evidence>
<gene>
    <name evidence="2" type="ORF">DKT75_09330</name>
</gene>
<dbReference type="InterPro" id="IPR043129">
    <property type="entry name" value="ATPase_NBD"/>
</dbReference>
<dbReference type="InterPro" id="IPR036388">
    <property type="entry name" value="WH-like_DNA-bd_sf"/>
</dbReference>
<proteinExistence type="inferred from homology"/>